<name>A0A0E3ZBH2_9FUSO</name>
<dbReference type="HOGENOM" id="CLU_2540789_0_0_0"/>
<protein>
    <recommendedName>
        <fullName evidence="3">Colicin D immunity protein domain-containing protein</fullName>
    </recommendedName>
</protein>
<gene>
    <name evidence="1" type="ORF">VC03_03000</name>
</gene>
<dbReference type="OrthoDB" id="9837817at2"/>
<sequence length="83" mass="10319">MKFIDYINKIKKHLSNPNKTCDEYFKFYMEIDSNYPSKNLSYDEEYFVDDIREVTEYTEYWNKTKHFKKLDEELKKVLAKYGY</sequence>
<dbReference type="PATRIC" id="fig|1069640.6.peg.585"/>
<evidence type="ECO:0000313" key="1">
    <source>
        <dbReference type="EMBL" id="AKC95497.1"/>
    </source>
</evidence>
<dbReference type="AlphaFoldDB" id="A0A0E3ZBH2"/>
<dbReference type="EMBL" id="CP011280">
    <property type="protein sequence ID" value="AKC95497.1"/>
    <property type="molecule type" value="Genomic_DNA"/>
</dbReference>
<evidence type="ECO:0000313" key="2">
    <source>
        <dbReference type="Proteomes" id="UP000033103"/>
    </source>
</evidence>
<accession>A0A0E3ZBH2</accession>
<reference evidence="1 2" key="1">
    <citation type="journal article" date="2012" name="BMC Genomics">
        <title>Genomic sequence analysis and characterization of Sneathia amnii sp. nov.</title>
        <authorList>
            <consortium name="Vaginal Microbiome Consortium (additional members)"/>
            <person name="Harwich M.D.Jr."/>
            <person name="Serrano M.G."/>
            <person name="Fettweis J.M."/>
            <person name="Alves J.M."/>
            <person name="Reimers M.A."/>
            <person name="Buck G.A."/>
            <person name="Jefferson K.K."/>
        </authorList>
    </citation>
    <scope>NUCLEOTIDE SEQUENCE [LARGE SCALE GENOMIC DNA]</scope>
    <source>
        <strain evidence="1 2">SN35</strain>
    </source>
</reference>
<dbReference type="Proteomes" id="UP000033103">
    <property type="component" value="Chromosome"/>
</dbReference>
<proteinExistence type="predicted"/>
<dbReference type="RefSeq" id="WP_046328603.1">
    <property type="nucleotide sequence ID" value="NZ_CP011280.1"/>
</dbReference>
<evidence type="ECO:0008006" key="3">
    <source>
        <dbReference type="Google" id="ProtNLM"/>
    </source>
</evidence>
<dbReference type="STRING" id="187101.VC03_03000"/>
<organism evidence="1 2">
    <name type="scientific">Sneathia vaginalis</name>
    <dbReference type="NCBI Taxonomy" id="187101"/>
    <lineage>
        <taxon>Bacteria</taxon>
        <taxon>Fusobacteriati</taxon>
        <taxon>Fusobacteriota</taxon>
        <taxon>Fusobacteriia</taxon>
        <taxon>Fusobacteriales</taxon>
        <taxon>Leptotrichiaceae</taxon>
        <taxon>Sneathia</taxon>
    </lineage>
</organism>
<keyword evidence="2" id="KW-1185">Reference proteome</keyword>
<dbReference type="KEGG" id="sns:VC03_03000"/>